<evidence type="ECO:0000256" key="7">
    <source>
        <dbReference type="ARBA" id="ARBA00022985"/>
    </source>
</evidence>
<evidence type="ECO:0000259" key="12">
    <source>
        <dbReference type="Pfam" id="PF00892"/>
    </source>
</evidence>
<keyword evidence="6 11" id="KW-0812">Transmembrane</keyword>
<sequence length="117" mass="12192">MVTAIIASQAGQLLLKLGAIGLPATTNIAASMLTQMLRWQTLLGLCCYGFGTIFYAVALRRIPMSVALPCTAVSYVTATLFGMALFGETLNMVHVLGLAMVCGGIVLLAEIGEAKPA</sequence>
<dbReference type="Gene3D" id="1.10.3730.20">
    <property type="match status" value="1"/>
</dbReference>
<evidence type="ECO:0000256" key="2">
    <source>
        <dbReference type="ARBA" id="ARBA00022475"/>
    </source>
</evidence>
<evidence type="ECO:0000256" key="4">
    <source>
        <dbReference type="ARBA" id="ARBA00022519"/>
    </source>
</evidence>
<evidence type="ECO:0000256" key="10">
    <source>
        <dbReference type="ARBA" id="ARBA00023136"/>
    </source>
</evidence>
<dbReference type="Pfam" id="PF00892">
    <property type="entry name" value="EamA"/>
    <property type="match status" value="1"/>
</dbReference>
<comment type="subcellular location">
    <subcellularLocation>
        <location evidence="1">Cell membrane</location>
        <topology evidence="1">Multi-pass membrane protein</topology>
    </subcellularLocation>
</comment>
<dbReference type="PANTHER" id="PTHR30561:SF9">
    <property type="entry name" value="4-AMINO-4-DEOXY-L-ARABINOSE-PHOSPHOUNDECAPRENOL FLIPPASE SUBUNIT ARNF-RELATED"/>
    <property type="match status" value="1"/>
</dbReference>
<accession>A0ABS1V101</accession>
<keyword evidence="3" id="KW-0444">Lipid biosynthesis</keyword>
<gene>
    <name evidence="13" type="ORF">JMJ55_08565</name>
</gene>
<protein>
    <submittedName>
        <fullName evidence="13">EamA family transporter</fullName>
    </submittedName>
</protein>
<keyword evidence="7" id="KW-0448">Lipopolysaccharide biosynthesis</keyword>
<organism evidence="13 14">
    <name type="scientific">Belnapia mucosa</name>
    <dbReference type="NCBI Taxonomy" id="2804532"/>
    <lineage>
        <taxon>Bacteria</taxon>
        <taxon>Pseudomonadati</taxon>
        <taxon>Pseudomonadota</taxon>
        <taxon>Alphaproteobacteria</taxon>
        <taxon>Acetobacterales</taxon>
        <taxon>Roseomonadaceae</taxon>
        <taxon>Belnapia</taxon>
    </lineage>
</organism>
<keyword evidence="9" id="KW-0443">Lipid metabolism</keyword>
<dbReference type="EMBL" id="JAEUXJ010000003">
    <property type="protein sequence ID" value="MBL6455371.1"/>
    <property type="molecule type" value="Genomic_DNA"/>
</dbReference>
<evidence type="ECO:0000256" key="6">
    <source>
        <dbReference type="ARBA" id="ARBA00022692"/>
    </source>
</evidence>
<keyword evidence="14" id="KW-1185">Reference proteome</keyword>
<evidence type="ECO:0000256" key="3">
    <source>
        <dbReference type="ARBA" id="ARBA00022516"/>
    </source>
</evidence>
<feature type="domain" description="EamA" evidence="12">
    <location>
        <begin position="34"/>
        <end position="108"/>
    </location>
</feature>
<dbReference type="PANTHER" id="PTHR30561">
    <property type="entry name" value="SMR FAMILY PROTON-DEPENDENT DRUG EFFLUX TRANSPORTER SUGE"/>
    <property type="match status" value="1"/>
</dbReference>
<dbReference type="Proteomes" id="UP000606490">
    <property type="component" value="Unassembled WGS sequence"/>
</dbReference>
<keyword evidence="10 11" id="KW-0472">Membrane</keyword>
<feature type="transmembrane region" description="Helical" evidence="11">
    <location>
        <begin position="66"/>
        <end position="86"/>
    </location>
</feature>
<evidence type="ECO:0000256" key="5">
    <source>
        <dbReference type="ARBA" id="ARBA00022556"/>
    </source>
</evidence>
<name>A0ABS1V101_9PROT</name>
<keyword evidence="5" id="KW-0441">Lipid A biosynthesis</keyword>
<proteinExistence type="predicted"/>
<evidence type="ECO:0000256" key="9">
    <source>
        <dbReference type="ARBA" id="ARBA00023098"/>
    </source>
</evidence>
<evidence type="ECO:0000256" key="11">
    <source>
        <dbReference type="SAM" id="Phobius"/>
    </source>
</evidence>
<evidence type="ECO:0000256" key="8">
    <source>
        <dbReference type="ARBA" id="ARBA00022989"/>
    </source>
</evidence>
<dbReference type="InterPro" id="IPR000390">
    <property type="entry name" value="Small_drug/metabolite_transptr"/>
</dbReference>
<dbReference type="SUPFAM" id="SSF103481">
    <property type="entry name" value="Multidrug resistance efflux transporter EmrE"/>
    <property type="match status" value="1"/>
</dbReference>
<comment type="caution">
    <text evidence="13">The sequence shown here is derived from an EMBL/GenBank/DDBJ whole genome shotgun (WGS) entry which is preliminary data.</text>
</comment>
<evidence type="ECO:0000313" key="13">
    <source>
        <dbReference type="EMBL" id="MBL6455371.1"/>
    </source>
</evidence>
<feature type="transmembrane region" description="Helical" evidence="11">
    <location>
        <begin position="39"/>
        <end position="59"/>
    </location>
</feature>
<keyword evidence="2" id="KW-1003">Cell membrane</keyword>
<evidence type="ECO:0000256" key="1">
    <source>
        <dbReference type="ARBA" id="ARBA00004651"/>
    </source>
</evidence>
<evidence type="ECO:0000313" key="14">
    <source>
        <dbReference type="Proteomes" id="UP000606490"/>
    </source>
</evidence>
<reference evidence="13 14" key="1">
    <citation type="submission" date="2021-01" db="EMBL/GenBank/DDBJ databases">
        <title>Belnapia mucosa sp. nov. and Belnapia arida sp. nov., isolated from the Tabernas Desert (Almeria, Spain).</title>
        <authorList>
            <person name="Molina-Menor E."/>
            <person name="Vidal-Verdu A."/>
            <person name="Calonge A."/>
            <person name="Satari L."/>
            <person name="Pereto Magraner J."/>
            <person name="Porcar Miralles M."/>
        </authorList>
    </citation>
    <scope>NUCLEOTIDE SEQUENCE [LARGE SCALE GENOMIC DNA]</scope>
    <source>
        <strain evidence="13 14">T6</strain>
    </source>
</reference>
<dbReference type="InterPro" id="IPR037185">
    <property type="entry name" value="EmrE-like"/>
</dbReference>
<feature type="transmembrane region" description="Helical" evidence="11">
    <location>
        <begin position="92"/>
        <end position="111"/>
    </location>
</feature>
<keyword evidence="4" id="KW-0997">Cell inner membrane</keyword>
<keyword evidence="8 11" id="KW-1133">Transmembrane helix</keyword>
<dbReference type="InterPro" id="IPR000620">
    <property type="entry name" value="EamA_dom"/>
</dbReference>